<dbReference type="InterPro" id="IPR000719">
    <property type="entry name" value="Prot_kinase_dom"/>
</dbReference>
<evidence type="ECO:0000256" key="1">
    <source>
        <dbReference type="ARBA" id="ARBA00012513"/>
    </source>
</evidence>
<gene>
    <name evidence="11" type="ORF">FNH21_13385</name>
</gene>
<keyword evidence="12" id="KW-1185">Reference proteome</keyword>
<feature type="compositionally biased region" description="Polar residues" evidence="8">
    <location>
        <begin position="373"/>
        <end position="383"/>
    </location>
</feature>
<evidence type="ECO:0000256" key="5">
    <source>
        <dbReference type="ARBA" id="ARBA00022777"/>
    </source>
</evidence>
<dbReference type="Pfam" id="PF00069">
    <property type="entry name" value="Pkinase"/>
    <property type="match status" value="1"/>
</dbReference>
<dbReference type="Gene3D" id="1.10.510.10">
    <property type="entry name" value="Transferase(Phosphotransferase) domain 1"/>
    <property type="match status" value="1"/>
</dbReference>
<dbReference type="OrthoDB" id="9762169at2"/>
<dbReference type="RefSeq" id="WP_152816544.1">
    <property type="nucleotide sequence ID" value="NZ_VJXX01000005.1"/>
</dbReference>
<comment type="caution">
    <text evidence="11">The sequence shown here is derived from an EMBL/GenBank/DDBJ whole genome shotgun (WGS) entry which is preliminary data.</text>
</comment>
<dbReference type="PROSITE" id="PS50011">
    <property type="entry name" value="PROTEIN_KINASE_DOM"/>
    <property type="match status" value="1"/>
</dbReference>
<evidence type="ECO:0000256" key="4">
    <source>
        <dbReference type="ARBA" id="ARBA00022741"/>
    </source>
</evidence>
<dbReference type="PANTHER" id="PTHR43289">
    <property type="entry name" value="MITOGEN-ACTIVATED PROTEIN KINASE KINASE KINASE 20-RELATED"/>
    <property type="match status" value="1"/>
</dbReference>
<keyword evidence="9" id="KW-1133">Transmembrane helix</keyword>
<dbReference type="PROSITE" id="PS00107">
    <property type="entry name" value="PROTEIN_KINASE_ATP"/>
    <property type="match status" value="1"/>
</dbReference>
<dbReference type="EMBL" id="VJXX01000005">
    <property type="protein sequence ID" value="MPY11694.1"/>
    <property type="molecule type" value="Genomic_DNA"/>
</dbReference>
<feature type="binding site" evidence="7">
    <location>
        <position position="39"/>
    </location>
    <ligand>
        <name>ATP</name>
        <dbReference type="ChEBI" id="CHEBI:30616"/>
    </ligand>
</feature>
<sequence length="502" mass="52181">MEQQALAGRYALGKRVGTGGMADVFTARDTRLGRDVAVKLFRPGTADGLERGSAEARMLARLDHPGLVRVLDMDNGEDARNGAYLVMELVDGPDLGVRLRTSGPLGREEVRRMALDLARTLQYIHGQGIVHRDLKPSNILTREADPHSGLFGYLLTDFGIARFFDGGRMTATGQVIGSAAYFSPEQARGDGVGRPSDIYSLGLVLIEALTGERAFPGTGIESALARLQRSPSIPHAAGPALSALLVSMTLDDPDDRPDAAGVVRALTVMGPQRGSGGPGPLQGTGGSSSTGAPAVTGTAHRPRAEASPEPHTAAMPAAAESSAWLDPHTAVLPPAAEHAPSPDPHTAVMPAAERPSSPPLPSMAIPARPATAVTASRAPSDSVSGPRRVSAAERPLSDGATDTAQQAPGVAATTVSDGVDRNHDDGAGRTRDPRPRPPSRPVRRRSALPWVLGLLAVVALAAAGLWIMMTMAANGSPPGIEPLPAVPGEPGERLEELYESVQ</sequence>
<dbReference type="PANTHER" id="PTHR43289:SF6">
    <property type="entry name" value="SERINE_THREONINE-PROTEIN KINASE NEKL-3"/>
    <property type="match status" value="1"/>
</dbReference>
<reference evidence="12" key="1">
    <citation type="submission" date="2019-07" db="EMBL/GenBank/DDBJ databases">
        <title>Arthrobacter KR32 sp. nov., isolated from mountain cheese made of cows milk.</title>
        <authorList>
            <person name="Flegler A."/>
        </authorList>
    </citation>
    <scope>NUCLEOTIDE SEQUENCE [LARGE SCALE GENOMIC DNA]</scope>
    <source>
        <strain evidence="12">KR32</strain>
    </source>
</reference>
<organism evidence="11 12">
    <name type="scientific">Arthrobacter bussei</name>
    <dbReference type="NCBI Taxonomy" id="2594179"/>
    <lineage>
        <taxon>Bacteria</taxon>
        <taxon>Bacillati</taxon>
        <taxon>Actinomycetota</taxon>
        <taxon>Actinomycetes</taxon>
        <taxon>Micrococcales</taxon>
        <taxon>Micrococcaceae</taxon>
        <taxon>Arthrobacter</taxon>
    </lineage>
</organism>
<dbReference type="SMART" id="SM00220">
    <property type="entry name" value="S_TKc"/>
    <property type="match status" value="1"/>
</dbReference>
<dbReference type="SUPFAM" id="SSF56112">
    <property type="entry name" value="Protein kinase-like (PK-like)"/>
    <property type="match status" value="1"/>
</dbReference>
<keyword evidence="4 7" id="KW-0547">Nucleotide-binding</keyword>
<accession>A0A7X1TPC5</accession>
<feature type="domain" description="Protein kinase" evidence="10">
    <location>
        <begin position="10"/>
        <end position="269"/>
    </location>
</feature>
<dbReference type="InterPro" id="IPR011009">
    <property type="entry name" value="Kinase-like_dom_sf"/>
</dbReference>
<dbReference type="EC" id="2.7.11.1" evidence="1"/>
<feature type="compositionally biased region" description="Low complexity" evidence="8">
    <location>
        <begin position="289"/>
        <end position="299"/>
    </location>
</feature>
<feature type="region of interest" description="Disordered" evidence="8">
    <location>
        <begin position="481"/>
        <end position="502"/>
    </location>
</feature>
<evidence type="ECO:0000256" key="8">
    <source>
        <dbReference type="SAM" id="MobiDB-lite"/>
    </source>
</evidence>
<dbReference type="GO" id="GO:0005524">
    <property type="term" value="F:ATP binding"/>
    <property type="evidence" value="ECO:0007669"/>
    <property type="project" value="UniProtKB-UniRule"/>
</dbReference>
<protein>
    <recommendedName>
        <fullName evidence="1">non-specific serine/threonine protein kinase</fullName>
        <ecNumber evidence="1">2.7.11.1</ecNumber>
    </recommendedName>
</protein>
<keyword evidence="5 11" id="KW-0418">Kinase</keyword>
<evidence type="ECO:0000256" key="2">
    <source>
        <dbReference type="ARBA" id="ARBA00022527"/>
    </source>
</evidence>
<feature type="region of interest" description="Disordered" evidence="8">
    <location>
        <begin position="333"/>
        <end position="443"/>
    </location>
</feature>
<dbReference type="PROSITE" id="PS00108">
    <property type="entry name" value="PROTEIN_KINASE_ST"/>
    <property type="match status" value="1"/>
</dbReference>
<proteinExistence type="predicted"/>
<dbReference type="InterPro" id="IPR017441">
    <property type="entry name" value="Protein_kinase_ATP_BS"/>
</dbReference>
<dbReference type="Gene3D" id="3.30.200.20">
    <property type="entry name" value="Phosphorylase Kinase, domain 1"/>
    <property type="match status" value="1"/>
</dbReference>
<feature type="compositionally biased region" description="Basic and acidic residues" evidence="8">
    <location>
        <begin position="418"/>
        <end position="435"/>
    </location>
</feature>
<feature type="compositionally biased region" description="Gly residues" evidence="8">
    <location>
        <begin position="273"/>
        <end position="288"/>
    </location>
</feature>
<dbReference type="InterPro" id="IPR008271">
    <property type="entry name" value="Ser/Thr_kinase_AS"/>
</dbReference>
<dbReference type="Proteomes" id="UP000326464">
    <property type="component" value="Unassembled WGS sequence"/>
</dbReference>
<evidence type="ECO:0000256" key="9">
    <source>
        <dbReference type="SAM" id="Phobius"/>
    </source>
</evidence>
<evidence type="ECO:0000259" key="10">
    <source>
        <dbReference type="PROSITE" id="PS50011"/>
    </source>
</evidence>
<keyword evidence="3" id="KW-0808">Transferase</keyword>
<evidence type="ECO:0000256" key="7">
    <source>
        <dbReference type="PROSITE-ProRule" id="PRU10141"/>
    </source>
</evidence>
<keyword evidence="2" id="KW-0723">Serine/threonine-protein kinase</keyword>
<evidence type="ECO:0000313" key="11">
    <source>
        <dbReference type="EMBL" id="MPY11694.1"/>
    </source>
</evidence>
<keyword evidence="9" id="KW-0812">Transmembrane</keyword>
<feature type="region of interest" description="Disordered" evidence="8">
    <location>
        <begin position="269"/>
        <end position="320"/>
    </location>
</feature>
<name>A0A7X1TPC5_9MICC</name>
<keyword evidence="6 7" id="KW-0067">ATP-binding</keyword>
<evidence type="ECO:0000256" key="6">
    <source>
        <dbReference type="ARBA" id="ARBA00022840"/>
    </source>
</evidence>
<evidence type="ECO:0000313" key="12">
    <source>
        <dbReference type="Proteomes" id="UP000326464"/>
    </source>
</evidence>
<evidence type="ECO:0000256" key="3">
    <source>
        <dbReference type="ARBA" id="ARBA00022679"/>
    </source>
</evidence>
<feature type="transmembrane region" description="Helical" evidence="9">
    <location>
        <begin position="447"/>
        <end position="468"/>
    </location>
</feature>
<dbReference type="AlphaFoldDB" id="A0A7X1TPC5"/>
<keyword evidence="9" id="KW-0472">Membrane</keyword>
<dbReference type="CDD" id="cd14014">
    <property type="entry name" value="STKc_PknB_like"/>
    <property type="match status" value="1"/>
</dbReference>
<dbReference type="GO" id="GO:0004674">
    <property type="term" value="F:protein serine/threonine kinase activity"/>
    <property type="evidence" value="ECO:0007669"/>
    <property type="project" value="UniProtKB-KW"/>
</dbReference>